<evidence type="ECO:0000256" key="1">
    <source>
        <dbReference type="SAM" id="MobiDB-lite"/>
    </source>
</evidence>
<keyword evidence="6" id="KW-1185">Reference proteome</keyword>
<dbReference type="Proteomes" id="UP000677228">
    <property type="component" value="Unassembled WGS sequence"/>
</dbReference>
<evidence type="ECO:0008006" key="7">
    <source>
        <dbReference type="Google" id="ProtNLM"/>
    </source>
</evidence>
<evidence type="ECO:0000313" key="6">
    <source>
        <dbReference type="Proteomes" id="UP000663829"/>
    </source>
</evidence>
<feature type="non-terminal residue" evidence="2">
    <location>
        <position position="1"/>
    </location>
</feature>
<evidence type="ECO:0000313" key="3">
    <source>
        <dbReference type="EMBL" id="CAF1588611.1"/>
    </source>
</evidence>
<reference evidence="2" key="1">
    <citation type="submission" date="2021-02" db="EMBL/GenBank/DDBJ databases">
        <authorList>
            <person name="Nowell W R."/>
        </authorList>
    </citation>
    <scope>NUCLEOTIDE SEQUENCE</scope>
</reference>
<dbReference type="OrthoDB" id="6778229at2759"/>
<comment type="caution">
    <text evidence="2">The sequence shown here is derived from an EMBL/GenBank/DDBJ whole genome shotgun (WGS) entry which is preliminary data.</text>
</comment>
<feature type="compositionally biased region" description="Polar residues" evidence="1">
    <location>
        <begin position="62"/>
        <end position="80"/>
    </location>
</feature>
<evidence type="ECO:0000313" key="4">
    <source>
        <dbReference type="EMBL" id="CAF4062974.1"/>
    </source>
</evidence>
<evidence type="ECO:0000313" key="2">
    <source>
        <dbReference type="EMBL" id="CAF1273264.1"/>
    </source>
</evidence>
<dbReference type="Proteomes" id="UP000682733">
    <property type="component" value="Unassembled WGS sequence"/>
</dbReference>
<dbReference type="Proteomes" id="UP000663829">
    <property type="component" value="Unassembled WGS sequence"/>
</dbReference>
<feature type="region of interest" description="Disordered" evidence="1">
    <location>
        <begin position="45"/>
        <end position="80"/>
    </location>
</feature>
<evidence type="ECO:0000313" key="5">
    <source>
        <dbReference type="EMBL" id="CAF4391518.1"/>
    </source>
</evidence>
<accession>A0A815BQG0</accession>
<dbReference type="EMBL" id="CAJNOK010047636">
    <property type="protein sequence ID" value="CAF1588611.1"/>
    <property type="molecule type" value="Genomic_DNA"/>
</dbReference>
<protein>
    <recommendedName>
        <fullName evidence="7">Reverse transcriptase RNase H-like domain-containing protein</fullName>
    </recommendedName>
</protein>
<sequence length="80" mass="9117">GSKFECITDHSALQWLFDFNGHNKCSLSWSLSVQNYRDTMKIVHKPGKKHNNVDPLSRNPLPVNQQPFGQLQSLTVPKGR</sequence>
<dbReference type="AlphaFoldDB" id="A0A815BQG0"/>
<name>A0A815BQG0_9BILA</name>
<proteinExistence type="predicted"/>
<dbReference type="EMBL" id="CAJOBC010024432">
    <property type="protein sequence ID" value="CAF4062974.1"/>
    <property type="molecule type" value="Genomic_DNA"/>
</dbReference>
<gene>
    <name evidence="2" type="ORF">GPM918_LOCUS27189</name>
    <name evidence="3" type="ORF">OVA965_LOCUS41421</name>
    <name evidence="4" type="ORF">SRO942_LOCUS27475</name>
    <name evidence="5" type="ORF">TMI583_LOCUS43064</name>
</gene>
<dbReference type="Proteomes" id="UP000681722">
    <property type="component" value="Unassembled WGS sequence"/>
</dbReference>
<dbReference type="EMBL" id="CAJOBA010070964">
    <property type="protein sequence ID" value="CAF4391518.1"/>
    <property type="molecule type" value="Genomic_DNA"/>
</dbReference>
<organism evidence="2 6">
    <name type="scientific">Didymodactylos carnosus</name>
    <dbReference type="NCBI Taxonomy" id="1234261"/>
    <lineage>
        <taxon>Eukaryota</taxon>
        <taxon>Metazoa</taxon>
        <taxon>Spiralia</taxon>
        <taxon>Gnathifera</taxon>
        <taxon>Rotifera</taxon>
        <taxon>Eurotatoria</taxon>
        <taxon>Bdelloidea</taxon>
        <taxon>Philodinida</taxon>
        <taxon>Philodinidae</taxon>
        <taxon>Didymodactylos</taxon>
    </lineage>
</organism>
<dbReference type="EMBL" id="CAJNOQ010011302">
    <property type="protein sequence ID" value="CAF1273264.1"/>
    <property type="molecule type" value="Genomic_DNA"/>
</dbReference>